<feature type="domain" description="Zinc knuckle CX2CX4HX4C" evidence="2">
    <location>
        <begin position="144"/>
        <end position="176"/>
    </location>
</feature>
<feature type="region of interest" description="Disordered" evidence="1">
    <location>
        <begin position="1"/>
        <end position="25"/>
    </location>
</feature>
<dbReference type="InterPro" id="IPR040256">
    <property type="entry name" value="At4g02000-like"/>
</dbReference>
<proteinExistence type="predicted"/>
<feature type="compositionally biased region" description="Low complexity" evidence="1">
    <location>
        <begin position="234"/>
        <end position="245"/>
    </location>
</feature>
<evidence type="ECO:0000256" key="1">
    <source>
        <dbReference type="SAM" id="MobiDB-lite"/>
    </source>
</evidence>
<keyword evidence="4" id="KW-1185">Reference proteome</keyword>
<sequence length="276" mass="31057">MKGSSSRRIIDLGDGSEEPSLTSPEDSLGALVARTYVVGKVLGDRRPHISQIRSQMQSVWVGSLEMILSQVSFRQALFWVQIHDIPPNLLTHDRVVKIGAVFSVFHFYEPTLEAMLGWQGFIRARMEIETDMPLIPGVACLDQAGREFWIKFKYERLGELCIRCGRITHPTSRCTKPIWPNEGVERPVEDSFGPWLRAREVFGKYYPARKQIPLDATNGNQGDDEQNAEVGDGRTSLTPSTTTRPCVDTVSKKRKMVEEEELQSPIKTLLVGITLA</sequence>
<dbReference type="Pfam" id="PF14392">
    <property type="entry name" value="zf-CCHC_4"/>
    <property type="match status" value="1"/>
</dbReference>
<comment type="caution">
    <text evidence="3">The sequence shown here is derived from an EMBL/GenBank/DDBJ whole genome shotgun (WGS) entry which is preliminary data.</text>
</comment>
<dbReference type="InterPro" id="IPR025836">
    <property type="entry name" value="Zn_knuckle_CX2CX4HX4C"/>
</dbReference>
<dbReference type="AlphaFoldDB" id="A0A9Q0F0X5"/>
<dbReference type="PANTHER" id="PTHR31286:SF167">
    <property type="entry name" value="OS09G0268800 PROTEIN"/>
    <property type="match status" value="1"/>
</dbReference>
<protein>
    <recommendedName>
        <fullName evidence="2">Zinc knuckle CX2CX4HX4C domain-containing protein</fullName>
    </recommendedName>
</protein>
<feature type="region of interest" description="Disordered" evidence="1">
    <location>
        <begin position="213"/>
        <end position="246"/>
    </location>
</feature>
<evidence type="ECO:0000313" key="4">
    <source>
        <dbReference type="Proteomes" id="UP001141552"/>
    </source>
</evidence>
<gene>
    <name evidence="3" type="ORF">Tsubulata_009602</name>
</gene>
<evidence type="ECO:0000313" key="3">
    <source>
        <dbReference type="EMBL" id="KAJ4823076.1"/>
    </source>
</evidence>
<dbReference type="EMBL" id="JAKUCV010007524">
    <property type="protein sequence ID" value="KAJ4823076.1"/>
    <property type="molecule type" value="Genomic_DNA"/>
</dbReference>
<reference evidence="3" key="2">
    <citation type="journal article" date="2023" name="Plants (Basel)">
        <title>Annotation of the Turnera subulata (Passifloraceae) Draft Genome Reveals the S-Locus Evolved after the Divergence of Turneroideae from Passifloroideae in a Stepwise Manner.</title>
        <authorList>
            <person name="Henning P.M."/>
            <person name="Roalson E.H."/>
            <person name="Mir W."/>
            <person name="McCubbin A.G."/>
            <person name="Shore J.S."/>
        </authorList>
    </citation>
    <scope>NUCLEOTIDE SEQUENCE</scope>
    <source>
        <strain evidence="3">F60SS</strain>
    </source>
</reference>
<evidence type="ECO:0000259" key="2">
    <source>
        <dbReference type="Pfam" id="PF14392"/>
    </source>
</evidence>
<name>A0A9Q0F0X5_9ROSI</name>
<accession>A0A9Q0F0X5</accession>
<organism evidence="3 4">
    <name type="scientific">Turnera subulata</name>
    <dbReference type="NCBI Taxonomy" id="218843"/>
    <lineage>
        <taxon>Eukaryota</taxon>
        <taxon>Viridiplantae</taxon>
        <taxon>Streptophyta</taxon>
        <taxon>Embryophyta</taxon>
        <taxon>Tracheophyta</taxon>
        <taxon>Spermatophyta</taxon>
        <taxon>Magnoliopsida</taxon>
        <taxon>eudicotyledons</taxon>
        <taxon>Gunneridae</taxon>
        <taxon>Pentapetalae</taxon>
        <taxon>rosids</taxon>
        <taxon>fabids</taxon>
        <taxon>Malpighiales</taxon>
        <taxon>Passifloraceae</taxon>
        <taxon>Turnera</taxon>
    </lineage>
</organism>
<dbReference type="Proteomes" id="UP001141552">
    <property type="component" value="Unassembled WGS sequence"/>
</dbReference>
<reference evidence="3" key="1">
    <citation type="submission" date="2022-02" db="EMBL/GenBank/DDBJ databases">
        <authorList>
            <person name="Henning P.M."/>
            <person name="McCubbin A.G."/>
            <person name="Shore J.S."/>
        </authorList>
    </citation>
    <scope>NUCLEOTIDE SEQUENCE</scope>
    <source>
        <strain evidence="3">F60SS</strain>
        <tissue evidence="3">Leaves</tissue>
    </source>
</reference>
<dbReference type="PANTHER" id="PTHR31286">
    <property type="entry name" value="GLYCINE-RICH CELL WALL STRUCTURAL PROTEIN 1.8-LIKE"/>
    <property type="match status" value="1"/>
</dbReference>
<dbReference type="OrthoDB" id="1165906at2759"/>